<name>A0A8J3V087_9ACTN</name>
<dbReference type="Proteomes" id="UP000605992">
    <property type="component" value="Unassembled WGS sequence"/>
</dbReference>
<dbReference type="AlphaFoldDB" id="A0A8J3V087"/>
<keyword evidence="3" id="KW-1185">Reference proteome</keyword>
<feature type="transmembrane region" description="Helical" evidence="1">
    <location>
        <begin position="138"/>
        <end position="156"/>
    </location>
</feature>
<evidence type="ECO:0000313" key="3">
    <source>
        <dbReference type="Proteomes" id="UP000605992"/>
    </source>
</evidence>
<feature type="transmembrane region" description="Helical" evidence="1">
    <location>
        <begin position="17"/>
        <end position="43"/>
    </location>
</feature>
<keyword evidence="1" id="KW-0472">Membrane</keyword>
<reference evidence="2" key="1">
    <citation type="submission" date="2021-01" db="EMBL/GenBank/DDBJ databases">
        <title>Whole genome shotgun sequence of Planotetraspora thailandica NBRC 104271.</title>
        <authorList>
            <person name="Komaki H."/>
            <person name="Tamura T."/>
        </authorList>
    </citation>
    <scope>NUCLEOTIDE SEQUENCE</scope>
    <source>
        <strain evidence="2">NBRC 104271</strain>
    </source>
</reference>
<keyword evidence="1" id="KW-0812">Transmembrane</keyword>
<accession>A0A8J3V087</accession>
<evidence type="ECO:0000313" key="2">
    <source>
        <dbReference type="EMBL" id="GII54428.1"/>
    </source>
</evidence>
<evidence type="ECO:0008006" key="4">
    <source>
        <dbReference type="Google" id="ProtNLM"/>
    </source>
</evidence>
<gene>
    <name evidence="2" type="ORF">Pth03_28170</name>
</gene>
<feature type="transmembrane region" description="Helical" evidence="1">
    <location>
        <begin position="79"/>
        <end position="98"/>
    </location>
</feature>
<comment type="caution">
    <text evidence="2">The sequence shown here is derived from an EMBL/GenBank/DDBJ whole genome shotgun (WGS) entry which is preliminary data.</text>
</comment>
<dbReference type="RefSeq" id="WP_203944652.1">
    <property type="nucleotide sequence ID" value="NZ_BOOR01000017.1"/>
</dbReference>
<protein>
    <recommendedName>
        <fullName evidence="4">DUF2306 domain-containing protein</fullName>
    </recommendedName>
</protein>
<sequence>MGDIEILGIPIPDAGPVFLTALTIHVAAGLTCVTCGAVAALTRKGGRPHRRFGRAYFWSLLVVFVTLTVMSAIRWRENVHLFAIGILAFTAALAGYLNRRRRPRFHAGGMGLSFVAMVTGFYVDNGPHLPLWNRLPEVAYWVLPGLVGLPLIARAMRRSPARAEGDQQEATQGA</sequence>
<proteinExistence type="predicted"/>
<organism evidence="2 3">
    <name type="scientific">Planotetraspora thailandica</name>
    <dbReference type="NCBI Taxonomy" id="487172"/>
    <lineage>
        <taxon>Bacteria</taxon>
        <taxon>Bacillati</taxon>
        <taxon>Actinomycetota</taxon>
        <taxon>Actinomycetes</taxon>
        <taxon>Streptosporangiales</taxon>
        <taxon>Streptosporangiaceae</taxon>
        <taxon>Planotetraspora</taxon>
    </lineage>
</organism>
<feature type="transmembrane region" description="Helical" evidence="1">
    <location>
        <begin position="55"/>
        <end position="73"/>
    </location>
</feature>
<dbReference type="EMBL" id="BOOR01000017">
    <property type="protein sequence ID" value="GII54428.1"/>
    <property type="molecule type" value="Genomic_DNA"/>
</dbReference>
<evidence type="ECO:0000256" key="1">
    <source>
        <dbReference type="SAM" id="Phobius"/>
    </source>
</evidence>
<feature type="transmembrane region" description="Helical" evidence="1">
    <location>
        <begin position="105"/>
        <end position="123"/>
    </location>
</feature>
<keyword evidence="1" id="KW-1133">Transmembrane helix</keyword>